<organism evidence="2 3">
    <name type="scientific">Archangium minus</name>
    <dbReference type="NCBI Taxonomy" id="83450"/>
    <lineage>
        <taxon>Bacteria</taxon>
        <taxon>Pseudomonadati</taxon>
        <taxon>Myxococcota</taxon>
        <taxon>Myxococcia</taxon>
        <taxon>Myxococcales</taxon>
        <taxon>Cystobacterineae</taxon>
        <taxon>Archangiaceae</taxon>
        <taxon>Archangium</taxon>
    </lineage>
</organism>
<dbReference type="Gene3D" id="1.10.30.50">
    <property type="match status" value="1"/>
</dbReference>
<proteinExistence type="predicted"/>
<dbReference type="Proteomes" id="UP001611383">
    <property type="component" value="Chromosome"/>
</dbReference>
<feature type="coiled-coil region" evidence="1">
    <location>
        <begin position="192"/>
        <end position="240"/>
    </location>
</feature>
<evidence type="ECO:0000313" key="3">
    <source>
        <dbReference type="Proteomes" id="UP001611383"/>
    </source>
</evidence>
<reference evidence="2 3" key="1">
    <citation type="submission" date="2019-08" db="EMBL/GenBank/DDBJ databases">
        <title>Archangium and Cystobacter genomes.</title>
        <authorList>
            <person name="Chen I.-C.K."/>
            <person name="Wielgoss S."/>
        </authorList>
    </citation>
    <scope>NUCLEOTIDE SEQUENCE [LARGE SCALE GENOMIC DNA]</scope>
    <source>
        <strain evidence="2 3">Cbm 6</strain>
    </source>
</reference>
<name>A0ABY9X9N3_9BACT</name>
<protein>
    <recommendedName>
        <fullName evidence="4">TIGR02646 family protein</fullName>
    </recommendedName>
</protein>
<dbReference type="EMBL" id="CP043494">
    <property type="protein sequence ID" value="WNG52104.1"/>
    <property type="molecule type" value="Genomic_DNA"/>
</dbReference>
<keyword evidence="3" id="KW-1185">Reference proteome</keyword>
<evidence type="ECO:0000256" key="1">
    <source>
        <dbReference type="SAM" id="Coils"/>
    </source>
</evidence>
<evidence type="ECO:0000313" key="2">
    <source>
        <dbReference type="EMBL" id="WNG52104.1"/>
    </source>
</evidence>
<sequence>MIRVRKPAEPPEVLRTKGARVQRSQCAAYSRAPRSYENGKRSFEFDPNIYGHETVKRALREAQHGKCAFCESKFAHISYGDVEHFRPKAGWRQEEGEPLGRPGYYWLAYEWANLFLSCTLCNQQFKRNLFPLRTPERRARNHKVDVTAEDPLLLDPAVDDPEEFISFREEVPYAVKGNARGKATIRTLGLQREELAEQRRKHLRLVKALQQIIELRIPEAEEARNQLLSMQQDSEEYASMTRAFLR</sequence>
<accession>A0ABY9X9N3</accession>
<dbReference type="RefSeq" id="WP_395812475.1">
    <property type="nucleotide sequence ID" value="NZ_CP043494.1"/>
</dbReference>
<keyword evidence="1" id="KW-0175">Coiled coil</keyword>
<gene>
    <name evidence="2" type="ORF">F0U60_54365</name>
</gene>
<evidence type="ECO:0008006" key="4">
    <source>
        <dbReference type="Google" id="ProtNLM"/>
    </source>
</evidence>